<accession>A0AAV5SLM9</accession>
<organism evidence="2 3">
    <name type="scientific">Pristionchus entomophagus</name>
    <dbReference type="NCBI Taxonomy" id="358040"/>
    <lineage>
        <taxon>Eukaryota</taxon>
        <taxon>Metazoa</taxon>
        <taxon>Ecdysozoa</taxon>
        <taxon>Nematoda</taxon>
        <taxon>Chromadorea</taxon>
        <taxon>Rhabditida</taxon>
        <taxon>Rhabditina</taxon>
        <taxon>Diplogasteromorpha</taxon>
        <taxon>Diplogasteroidea</taxon>
        <taxon>Neodiplogasteridae</taxon>
        <taxon>Pristionchus</taxon>
    </lineage>
</organism>
<reference evidence="2" key="1">
    <citation type="submission" date="2023-10" db="EMBL/GenBank/DDBJ databases">
        <title>Genome assembly of Pristionchus species.</title>
        <authorList>
            <person name="Yoshida K."/>
            <person name="Sommer R.J."/>
        </authorList>
    </citation>
    <scope>NUCLEOTIDE SEQUENCE</scope>
    <source>
        <strain evidence="2">RS0144</strain>
    </source>
</reference>
<dbReference type="Proteomes" id="UP001432027">
    <property type="component" value="Unassembled WGS sequence"/>
</dbReference>
<proteinExistence type="predicted"/>
<keyword evidence="3" id="KW-1185">Reference proteome</keyword>
<protein>
    <submittedName>
        <fullName evidence="2">Uncharacterized protein</fullName>
    </submittedName>
</protein>
<feature type="compositionally biased region" description="Polar residues" evidence="1">
    <location>
        <begin position="115"/>
        <end position="125"/>
    </location>
</feature>
<feature type="region of interest" description="Disordered" evidence="1">
    <location>
        <begin position="37"/>
        <end position="125"/>
    </location>
</feature>
<gene>
    <name evidence="2" type="ORF">PENTCL1PPCAC_6326</name>
</gene>
<dbReference type="EMBL" id="BTSX01000002">
    <property type="protein sequence ID" value="GMS84151.1"/>
    <property type="molecule type" value="Genomic_DNA"/>
</dbReference>
<dbReference type="AlphaFoldDB" id="A0AAV5SLM9"/>
<comment type="caution">
    <text evidence="2">The sequence shown here is derived from an EMBL/GenBank/DDBJ whole genome shotgun (WGS) entry which is preliminary data.</text>
</comment>
<evidence type="ECO:0000313" key="2">
    <source>
        <dbReference type="EMBL" id="GMS84151.1"/>
    </source>
</evidence>
<feature type="compositionally biased region" description="Low complexity" evidence="1">
    <location>
        <begin position="42"/>
        <end position="64"/>
    </location>
</feature>
<evidence type="ECO:0000256" key="1">
    <source>
        <dbReference type="SAM" id="MobiDB-lite"/>
    </source>
</evidence>
<sequence>RISLPCTLRSPLLSPRDVSHLSPLPLDEITLLSPTSPSSFVLRRSLPSTPRRSLPSTPRALSPRADSSRNSSPRAPRHINNLPDVMEYAQMDRFPPASKHRHKMSSDGSAMRSFDCTSRGSSREK</sequence>
<evidence type="ECO:0000313" key="3">
    <source>
        <dbReference type="Proteomes" id="UP001432027"/>
    </source>
</evidence>
<feature type="non-terminal residue" evidence="2">
    <location>
        <position position="1"/>
    </location>
</feature>
<name>A0AAV5SLM9_9BILA</name>